<evidence type="ECO:0000313" key="2">
    <source>
        <dbReference type="Proteomes" id="UP000237822"/>
    </source>
</evidence>
<keyword evidence="2" id="KW-1185">Reference proteome</keyword>
<comment type="caution">
    <text evidence="1">The sequence shown here is derived from an EMBL/GenBank/DDBJ whole genome shotgun (WGS) entry which is preliminary data.</text>
</comment>
<dbReference type="Proteomes" id="UP000237822">
    <property type="component" value="Unassembled WGS sequence"/>
</dbReference>
<dbReference type="OrthoDB" id="8421706at2"/>
<reference evidence="1 2" key="1">
    <citation type="submission" date="2018-03" db="EMBL/GenBank/DDBJ databases">
        <title>Genomic Encyclopedia of Archaeal and Bacterial Type Strains, Phase II (KMG-II): from individual species to whole genera.</title>
        <authorList>
            <person name="Goeker M."/>
        </authorList>
    </citation>
    <scope>NUCLEOTIDE SEQUENCE [LARGE SCALE GENOMIC DNA]</scope>
    <source>
        <strain evidence="1 2">ATCC BAA-1496</strain>
    </source>
</reference>
<protein>
    <submittedName>
        <fullName evidence="1">Uncharacterized protein</fullName>
    </submittedName>
</protein>
<dbReference type="RefSeq" id="WP_106298014.1">
    <property type="nucleotide sequence ID" value="NZ_PVTI01000017.1"/>
</dbReference>
<name>A0A2T0UGI6_9MICO</name>
<gene>
    <name evidence="1" type="ORF">BCF74_11766</name>
</gene>
<proteinExistence type="predicted"/>
<sequence length="107" mass="11387">MDSLTPPEVGALSAASGPPRLAGFDSLFESAVQQVELRESGIRMQLSGDAGLTDHVRGLTDSESQVSDVFSFAVSGTDDNLTLDIDVPPNRWDLLADLTARARRLTA</sequence>
<organism evidence="1 2">
    <name type="scientific">Knoellia remsis</name>
    <dbReference type="NCBI Taxonomy" id="407159"/>
    <lineage>
        <taxon>Bacteria</taxon>
        <taxon>Bacillati</taxon>
        <taxon>Actinomycetota</taxon>
        <taxon>Actinomycetes</taxon>
        <taxon>Micrococcales</taxon>
        <taxon>Intrasporangiaceae</taxon>
        <taxon>Knoellia</taxon>
    </lineage>
</organism>
<dbReference type="AlphaFoldDB" id="A0A2T0UGI6"/>
<evidence type="ECO:0000313" key="1">
    <source>
        <dbReference type="EMBL" id="PRY57061.1"/>
    </source>
</evidence>
<accession>A0A2T0UGI6</accession>
<dbReference type="EMBL" id="PVTI01000017">
    <property type="protein sequence ID" value="PRY57061.1"/>
    <property type="molecule type" value="Genomic_DNA"/>
</dbReference>